<accession>A0ABU5MY91</accession>
<organism evidence="7 8">
    <name type="scientific">Pontiella agarivorans</name>
    <dbReference type="NCBI Taxonomy" id="3038953"/>
    <lineage>
        <taxon>Bacteria</taxon>
        <taxon>Pseudomonadati</taxon>
        <taxon>Kiritimatiellota</taxon>
        <taxon>Kiritimatiellia</taxon>
        <taxon>Kiritimatiellales</taxon>
        <taxon>Pontiellaceae</taxon>
        <taxon>Pontiella</taxon>
    </lineage>
</organism>
<evidence type="ECO:0000313" key="7">
    <source>
        <dbReference type="EMBL" id="MDZ8119148.1"/>
    </source>
</evidence>
<dbReference type="EMBL" id="JARVCO010000010">
    <property type="protein sequence ID" value="MDZ8119148.1"/>
    <property type="molecule type" value="Genomic_DNA"/>
</dbReference>
<reference evidence="7 8" key="1">
    <citation type="journal article" date="2024" name="Appl. Environ. Microbiol.">
        <title>Pontiella agarivorans sp. nov., a novel marine anaerobic bacterium capable of degrading macroalgal polysaccharides and fixing nitrogen.</title>
        <authorList>
            <person name="Liu N."/>
            <person name="Kivenson V."/>
            <person name="Peng X."/>
            <person name="Cui Z."/>
            <person name="Lankiewicz T.S."/>
            <person name="Gosselin K.M."/>
            <person name="English C.J."/>
            <person name="Blair E.M."/>
            <person name="O'Malley M.A."/>
            <person name="Valentine D.L."/>
        </authorList>
    </citation>
    <scope>NUCLEOTIDE SEQUENCE [LARGE SCALE GENOMIC DNA]</scope>
    <source>
        <strain evidence="7 8">NLcol2</strain>
    </source>
</reference>
<comment type="caution">
    <text evidence="7">The sequence shown here is derived from an EMBL/GenBank/DDBJ whole genome shotgun (WGS) entry which is preliminary data.</text>
</comment>
<evidence type="ECO:0000256" key="3">
    <source>
        <dbReference type="ARBA" id="ARBA00022801"/>
    </source>
</evidence>
<dbReference type="PANTHER" id="PTHR43772">
    <property type="entry name" value="ENDO-1,4-BETA-XYLANASE"/>
    <property type="match status" value="1"/>
</dbReference>
<dbReference type="SUPFAM" id="SSF75005">
    <property type="entry name" value="Arabinanase/levansucrase/invertase"/>
    <property type="match status" value="1"/>
</dbReference>
<keyword evidence="2" id="KW-0858">Xylan degradation</keyword>
<dbReference type="RefSeq" id="WP_322608936.1">
    <property type="nucleotide sequence ID" value="NZ_JARVCO010000010.1"/>
</dbReference>
<sequence length="274" mass="31025">MDDYCAFSTENMKDWTFHGYTLATEDIPWVDGFFWAPAGIYHDGTYYLYFPIGGGGKTGVVTSKSPTGPWTDPIGGPMDTGTMDPGIFIDDDGQAYMVGSIPKEQLKPQPNCHRTPFIVKMKPDLLGYEGEKRILEPHEYENHTEACWLHKYNGKYYLTHKGRGGLIYSMADSPMGPYTNMGVFMGGIRGNHQAVIEYKGTSYLFFQSRPVSDFQHRRNVSVTKLEYNEDGTIKPVIEPPYDPVKIKNGIDKFGHIPKIEKKKRRKGLKSNSEK</sequence>
<proteinExistence type="inferred from homology"/>
<keyword evidence="8" id="KW-1185">Reference proteome</keyword>
<gene>
    <name evidence="7" type="ORF">P9H32_10975</name>
</gene>
<dbReference type="Proteomes" id="UP001290861">
    <property type="component" value="Unassembled WGS sequence"/>
</dbReference>
<evidence type="ECO:0000256" key="6">
    <source>
        <dbReference type="RuleBase" id="RU361187"/>
    </source>
</evidence>
<keyword evidence="2" id="KW-0624">Polysaccharide degradation</keyword>
<dbReference type="CDD" id="cd08990">
    <property type="entry name" value="GH43_AXH_like"/>
    <property type="match status" value="1"/>
</dbReference>
<dbReference type="InterPro" id="IPR023296">
    <property type="entry name" value="Glyco_hydro_beta-prop_sf"/>
</dbReference>
<dbReference type="InterPro" id="IPR006710">
    <property type="entry name" value="Glyco_hydro_43"/>
</dbReference>
<dbReference type="Pfam" id="PF04616">
    <property type="entry name" value="Glyco_hydro_43"/>
    <property type="match status" value="1"/>
</dbReference>
<evidence type="ECO:0000256" key="1">
    <source>
        <dbReference type="ARBA" id="ARBA00009865"/>
    </source>
</evidence>
<comment type="similarity">
    <text evidence="1 6">Belongs to the glycosyl hydrolase 43 family.</text>
</comment>
<dbReference type="Gene3D" id="2.115.10.20">
    <property type="entry name" value="Glycosyl hydrolase domain, family 43"/>
    <property type="match status" value="1"/>
</dbReference>
<keyword evidence="5 6" id="KW-0326">Glycosidase</keyword>
<keyword evidence="3 6" id="KW-0378">Hydrolase</keyword>
<evidence type="ECO:0000256" key="5">
    <source>
        <dbReference type="ARBA" id="ARBA00023295"/>
    </source>
</evidence>
<evidence type="ECO:0000256" key="2">
    <source>
        <dbReference type="ARBA" id="ARBA00022651"/>
    </source>
</evidence>
<evidence type="ECO:0000313" key="8">
    <source>
        <dbReference type="Proteomes" id="UP001290861"/>
    </source>
</evidence>
<dbReference type="InterPro" id="IPR052176">
    <property type="entry name" value="Glycosyl_Hydrlase_43_Enz"/>
</dbReference>
<keyword evidence="4" id="KW-0119">Carbohydrate metabolism</keyword>
<protein>
    <submittedName>
        <fullName evidence="7">Family 43 glycosylhydrolase</fullName>
    </submittedName>
</protein>
<evidence type="ECO:0000256" key="4">
    <source>
        <dbReference type="ARBA" id="ARBA00023277"/>
    </source>
</evidence>
<dbReference type="PANTHER" id="PTHR43772:SF2">
    <property type="entry name" value="PUTATIVE (AFU_ORTHOLOGUE AFUA_2G04480)-RELATED"/>
    <property type="match status" value="1"/>
</dbReference>
<name>A0ABU5MY91_9BACT</name>